<dbReference type="STRING" id="109376.A0A0D3APW2"/>
<name>A0A0D3APW2_BRAOL</name>
<keyword evidence="3" id="KW-1185">Reference proteome</keyword>
<evidence type="ECO:0000313" key="3">
    <source>
        <dbReference type="Proteomes" id="UP000032141"/>
    </source>
</evidence>
<proteinExistence type="predicted"/>
<dbReference type="EnsemblPlants" id="Bo2g074030.1">
    <property type="protein sequence ID" value="Bo2g074030.1"/>
    <property type="gene ID" value="Bo2g074030"/>
</dbReference>
<dbReference type="AlphaFoldDB" id="A0A0D3APW2"/>
<reference evidence="2 3" key="1">
    <citation type="journal article" date="2014" name="Genome Biol.">
        <title>Transcriptome and methylome profiling reveals relics of genome dominance in the mesopolyploid Brassica oleracea.</title>
        <authorList>
            <person name="Parkin I.A."/>
            <person name="Koh C."/>
            <person name="Tang H."/>
            <person name="Robinson S.J."/>
            <person name="Kagale S."/>
            <person name="Clarke W.E."/>
            <person name="Town C.D."/>
            <person name="Nixon J."/>
            <person name="Krishnakumar V."/>
            <person name="Bidwell S.L."/>
            <person name="Denoeud F."/>
            <person name="Belcram H."/>
            <person name="Links M.G."/>
            <person name="Just J."/>
            <person name="Clarke C."/>
            <person name="Bender T."/>
            <person name="Huebert T."/>
            <person name="Mason A.S."/>
            <person name="Pires J.C."/>
            <person name="Barker G."/>
            <person name="Moore J."/>
            <person name="Walley P.G."/>
            <person name="Manoli S."/>
            <person name="Batley J."/>
            <person name="Edwards D."/>
            <person name="Nelson M.N."/>
            <person name="Wang X."/>
            <person name="Paterson A.H."/>
            <person name="King G."/>
            <person name="Bancroft I."/>
            <person name="Chalhoub B."/>
            <person name="Sharpe A.G."/>
        </authorList>
    </citation>
    <scope>NUCLEOTIDE SEQUENCE</scope>
    <source>
        <strain evidence="2 3">cv. TO1000</strain>
    </source>
</reference>
<dbReference type="OMA" id="PFRQTEH"/>
<evidence type="ECO:0000313" key="2">
    <source>
        <dbReference type="EnsemblPlants" id="Bo2g074030.1"/>
    </source>
</evidence>
<evidence type="ECO:0000256" key="1">
    <source>
        <dbReference type="SAM" id="MobiDB-lite"/>
    </source>
</evidence>
<protein>
    <submittedName>
        <fullName evidence="2">Uncharacterized protein</fullName>
    </submittedName>
</protein>
<feature type="compositionally biased region" description="Basic residues" evidence="1">
    <location>
        <begin position="31"/>
        <end position="40"/>
    </location>
</feature>
<dbReference type="eggNOG" id="ENOG502QQ7B">
    <property type="taxonomic scope" value="Eukaryota"/>
</dbReference>
<dbReference type="Gramene" id="Bo2g074030.1">
    <property type="protein sequence ID" value="Bo2g074030.1"/>
    <property type="gene ID" value="Bo2g074030"/>
</dbReference>
<feature type="region of interest" description="Disordered" evidence="1">
    <location>
        <begin position="23"/>
        <end position="48"/>
    </location>
</feature>
<dbReference type="HOGENOM" id="CLU_1605023_0_0_1"/>
<dbReference type="Proteomes" id="UP000032141">
    <property type="component" value="Chromosome C2"/>
</dbReference>
<organism evidence="2 3">
    <name type="scientific">Brassica oleracea var. oleracea</name>
    <dbReference type="NCBI Taxonomy" id="109376"/>
    <lineage>
        <taxon>Eukaryota</taxon>
        <taxon>Viridiplantae</taxon>
        <taxon>Streptophyta</taxon>
        <taxon>Embryophyta</taxon>
        <taxon>Tracheophyta</taxon>
        <taxon>Spermatophyta</taxon>
        <taxon>Magnoliopsida</taxon>
        <taxon>eudicotyledons</taxon>
        <taxon>Gunneridae</taxon>
        <taxon>Pentapetalae</taxon>
        <taxon>rosids</taxon>
        <taxon>malvids</taxon>
        <taxon>Brassicales</taxon>
        <taxon>Brassicaceae</taxon>
        <taxon>Brassiceae</taxon>
        <taxon>Brassica</taxon>
    </lineage>
</organism>
<accession>A0A0D3APW2</accession>
<sequence length="166" mass="19579">MVAEENPDVHLGQLKRFSLRELQVASDGHSNKKHSRKRRRLKEDRTPGGELQFQTEVEMNKYGSSSIPLEITRFLYDKRCFLFRWKGLLKEKKLEMLVDPDLQTNYEERSITGSPMETTKDVRLFVRMLEGDGLAEKWDEWQKVKILREENDLSPNPHSDWIVDST</sequence>
<reference evidence="2" key="2">
    <citation type="submission" date="2015-03" db="UniProtKB">
        <authorList>
            <consortium name="EnsemblPlants"/>
        </authorList>
    </citation>
    <scope>IDENTIFICATION</scope>
</reference>